<evidence type="ECO:0000313" key="1">
    <source>
        <dbReference type="EMBL" id="AUB55434.1"/>
    </source>
</evidence>
<dbReference type="GeneID" id="35120931"/>
<sequence>MKCENVIRNVIENECEDYYLGMVDLSQVDNALIEKYGSLITEYPRAISIGVTLPYLIPDKLSVNKKQPYDITNCQLKVITSHLSSLLEDYGYRALSMPKAREMIDGPPISFHEEVANLANLGKIEKNLLVTPEVGSRVNWGTILTNAHL</sequence>
<organism evidence="1 2">
    <name type="scientific">Methanobacterium subterraneum</name>
    <dbReference type="NCBI Taxonomy" id="59277"/>
    <lineage>
        <taxon>Archaea</taxon>
        <taxon>Methanobacteriati</taxon>
        <taxon>Methanobacteriota</taxon>
        <taxon>Methanomada group</taxon>
        <taxon>Methanobacteria</taxon>
        <taxon>Methanobacteriales</taxon>
        <taxon>Methanobacteriaceae</taxon>
        <taxon>Methanobacterium</taxon>
    </lineage>
</organism>
<dbReference type="EMBL" id="CP017766">
    <property type="protein sequence ID" value="AUB55434.1"/>
    <property type="molecule type" value="Genomic_DNA"/>
</dbReference>
<accession>A0A2H4VBF9</accession>
<reference evidence="1 2" key="1">
    <citation type="submission" date="2016-10" db="EMBL/GenBank/DDBJ databases">
        <title>Comparative genomics between deep and shallow subseafloor isolates.</title>
        <authorList>
            <person name="Ishii S."/>
            <person name="Miller J.R."/>
            <person name="Sutton G."/>
            <person name="Suzuki S."/>
            <person name="Methe B."/>
            <person name="Inagaki F."/>
            <person name="Imachi H."/>
        </authorList>
    </citation>
    <scope>NUCLEOTIDE SEQUENCE [LARGE SCALE GENOMIC DNA]</scope>
    <source>
        <strain evidence="1 2">MO-MB1</strain>
    </source>
</reference>
<dbReference type="RefSeq" id="WP_100905414.1">
    <property type="nucleotide sequence ID" value="NZ_CP017766.1"/>
</dbReference>
<dbReference type="Proteomes" id="UP000232806">
    <property type="component" value="Chromosome"/>
</dbReference>
<name>A0A2H4VBF9_9EURY</name>
<proteinExistence type="predicted"/>
<protein>
    <submittedName>
        <fullName evidence="1">4Fe-4S ferredoxin</fullName>
    </submittedName>
</protein>
<evidence type="ECO:0000313" key="2">
    <source>
        <dbReference type="Proteomes" id="UP000232806"/>
    </source>
</evidence>
<dbReference type="AlphaFoldDB" id="A0A2H4VBF9"/>
<dbReference type="OrthoDB" id="23478at2157"/>
<gene>
    <name evidence="1" type="ORF">BK007_05000</name>
</gene>